<name>A0AAU7M4B4_9ACTN</name>
<sequence>MRTSHGSLRSRLTGKRVVQAAVLGLLAGGTVGLTATAPAAASGTSTTVFNCYTQWWNTAWAQKCSSPGAKYSGAYYSGVACSYQTDKSMRKVRSAGSTTTYSGTDCTYSASNGWISYDYN</sequence>
<dbReference type="EMBL" id="CP157762">
    <property type="protein sequence ID" value="XBP92389.1"/>
    <property type="molecule type" value="Genomic_DNA"/>
</dbReference>
<reference evidence="2" key="2">
    <citation type="submission" date="2024-06" db="EMBL/GenBank/DDBJ databases">
        <title>Micromonospora mangrovi CCTCC AA 2012012 genome sequences.</title>
        <authorList>
            <person name="Gao J."/>
        </authorList>
    </citation>
    <scope>NUCLEOTIDE SEQUENCE</scope>
    <source>
        <strain evidence="2">CCTCC AA 2012012</strain>
    </source>
</reference>
<dbReference type="AlphaFoldDB" id="A0AAU7M4B4"/>
<dbReference type="EMBL" id="CP159342">
    <property type="protein sequence ID" value="XCH73086.1"/>
    <property type="molecule type" value="Genomic_DNA"/>
</dbReference>
<proteinExistence type="predicted"/>
<evidence type="ECO:0000313" key="1">
    <source>
        <dbReference type="EMBL" id="XBP92389.1"/>
    </source>
</evidence>
<accession>A0AAU7M4B4</accession>
<organism evidence="1">
    <name type="scientific">Micromonospora sp. CCTCC AA 2012012</name>
    <dbReference type="NCBI Taxonomy" id="3111921"/>
    <lineage>
        <taxon>Bacteria</taxon>
        <taxon>Bacillati</taxon>
        <taxon>Actinomycetota</taxon>
        <taxon>Actinomycetes</taxon>
        <taxon>Micromonosporales</taxon>
        <taxon>Micromonosporaceae</taxon>
        <taxon>Micromonospora</taxon>
    </lineage>
</organism>
<dbReference type="RefSeq" id="WP_350931974.1">
    <property type="nucleotide sequence ID" value="NZ_CP157762.1"/>
</dbReference>
<protein>
    <submittedName>
        <fullName evidence="1">Uncharacterized protein</fullName>
    </submittedName>
</protein>
<reference evidence="1" key="1">
    <citation type="submission" date="2024-01" db="EMBL/GenBank/DDBJ databases">
        <title>The genome sequence of Micromonospora mangrovi CCTCC AA 2012012.</title>
        <authorList>
            <person name="Gao J."/>
        </authorList>
    </citation>
    <scope>NUCLEOTIDE SEQUENCE</scope>
    <source>
        <strain evidence="1">CCTCC AA 2012012</strain>
    </source>
</reference>
<evidence type="ECO:0000313" key="2">
    <source>
        <dbReference type="EMBL" id="XCH73086.1"/>
    </source>
</evidence>
<gene>
    <name evidence="2" type="ORF">ABUL08_22635</name>
    <name evidence="1" type="ORF">VK199_22560</name>
</gene>